<protein>
    <submittedName>
        <fullName evidence="1">Uncharacterized protein</fullName>
    </submittedName>
</protein>
<keyword evidence="2" id="KW-1185">Reference proteome</keyword>
<name>A0A3B8DJ08_9CAUD</name>
<organism evidence="1 2">
    <name type="scientific">Proteus phage Stubb</name>
    <dbReference type="NCBI Taxonomy" id="2315597"/>
    <lineage>
        <taxon>Viruses</taxon>
        <taxon>Duplodnaviria</taxon>
        <taxon>Heunggongvirae</taxon>
        <taxon>Uroviricota</taxon>
        <taxon>Caudoviricetes</taxon>
        <taxon>Demerecviridae</taxon>
        <taxon>Novosibvirus</taxon>
        <taxon>Novosibvirus stubb</taxon>
    </lineage>
</organism>
<evidence type="ECO:0000313" key="2">
    <source>
        <dbReference type="Proteomes" id="UP000269143"/>
    </source>
</evidence>
<dbReference type="Proteomes" id="UP000269143">
    <property type="component" value="Segment"/>
</dbReference>
<reference evidence="2" key="1">
    <citation type="submission" date="2018-09" db="EMBL/GenBank/DDBJ databases">
        <title>Complete genome of Proteus mirabilis phage Stubb.</title>
        <authorList>
            <person name="Bourgeois T.A."/>
            <person name="Lessor L."/>
            <person name="O'Leary C.J."/>
            <person name="Liu M."/>
        </authorList>
    </citation>
    <scope>NUCLEOTIDE SEQUENCE [LARGE SCALE GENOMIC DNA]</scope>
</reference>
<evidence type="ECO:0000313" key="1">
    <source>
        <dbReference type="EMBL" id="AYJ73164.1"/>
    </source>
</evidence>
<sequence length="171" mass="19262">MKDFHTTKRVFLNSEDTSDLASSSFLAESVDGSFNAKFVVSYGNRQIVLHSNLLNQVSPERSSVLFYNKMKLLVTKLDDFIARAKVTYHTKSYGVVIPLGNDEEATSSSINYQEFEGKSALISITDCVNKLVVLEVVNCDSDEFVDEQFSRVIALSNFIHEFLTELEENIL</sequence>
<proteinExistence type="predicted"/>
<accession>A0A3B8DJ08</accession>
<dbReference type="EMBL" id="MH830339">
    <property type="protein sequence ID" value="AYJ73164.1"/>
    <property type="molecule type" value="Genomic_DNA"/>
</dbReference>
<gene>
    <name evidence="1" type="ORF">CPT_Stubb_024</name>
</gene>